<name>A0A3P1T502_9ACTN</name>
<accession>A0A3P1T502</accession>
<organism evidence="2 3">
    <name type="scientific">Arachnia propionica</name>
    <dbReference type="NCBI Taxonomy" id="1750"/>
    <lineage>
        <taxon>Bacteria</taxon>
        <taxon>Bacillati</taxon>
        <taxon>Actinomycetota</taxon>
        <taxon>Actinomycetes</taxon>
        <taxon>Propionibacteriales</taxon>
        <taxon>Propionibacteriaceae</taxon>
        <taxon>Arachnia</taxon>
    </lineage>
</organism>
<gene>
    <name evidence="2" type="ORF">EII34_10085</name>
</gene>
<comment type="caution">
    <text evidence="2">The sequence shown here is derived from an EMBL/GenBank/DDBJ whole genome shotgun (WGS) entry which is preliminary data.</text>
</comment>
<dbReference type="InterPro" id="IPR056726">
    <property type="entry name" value="DUF7824"/>
</dbReference>
<feature type="domain" description="DUF7824" evidence="1">
    <location>
        <begin position="449"/>
        <end position="515"/>
    </location>
</feature>
<evidence type="ECO:0000313" key="3">
    <source>
        <dbReference type="Proteomes" id="UP000280819"/>
    </source>
</evidence>
<dbReference type="OrthoDB" id="3245799at2"/>
<dbReference type="EMBL" id="RQZG01000011">
    <property type="protein sequence ID" value="RRD04404.1"/>
    <property type="molecule type" value="Genomic_DNA"/>
</dbReference>
<dbReference type="Proteomes" id="UP000280819">
    <property type="component" value="Unassembled WGS sequence"/>
</dbReference>
<reference evidence="2 3" key="1">
    <citation type="submission" date="2018-11" db="EMBL/GenBank/DDBJ databases">
        <title>Genomes From Bacteria Associated with the Canine Oral Cavity: a Test Case for Automated Genome-Based Taxonomic Assignment.</title>
        <authorList>
            <person name="Coil D.A."/>
            <person name="Jospin G."/>
            <person name="Darling A.E."/>
            <person name="Wallis C."/>
            <person name="Davis I.J."/>
            <person name="Harris S."/>
            <person name="Eisen J.A."/>
            <person name="Holcombe L.J."/>
            <person name="O'Flynn C."/>
        </authorList>
    </citation>
    <scope>NUCLEOTIDE SEQUENCE [LARGE SCALE GENOMIC DNA]</scope>
    <source>
        <strain evidence="2 3">OH887_COT-365</strain>
    </source>
</reference>
<evidence type="ECO:0000259" key="1">
    <source>
        <dbReference type="Pfam" id="PF25148"/>
    </source>
</evidence>
<dbReference type="AlphaFoldDB" id="A0A3P1T502"/>
<dbReference type="RefSeq" id="WP_124845034.1">
    <property type="nucleotide sequence ID" value="NZ_RQZG01000011.1"/>
</dbReference>
<proteinExistence type="predicted"/>
<protein>
    <recommendedName>
        <fullName evidence="1">DUF7824 domain-containing protein</fullName>
    </recommendedName>
</protein>
<sequence>MTDPTAELRALVQSEDWEQVVSALTDLPPERRSALAKAVPKVLSQLRKTTIPATIIVAATSLDVTPRVLASTLDPTTVPQLTGNRAATEHVTGQLRARDRDWLTRFIDAACARRTTVQHLPRLLDPLLDAHGLPLPTEPRYWLGWMQCGGLPRPGIRWQDRFLAACATFGAFRVSNFDPELRVGEIRDGIAEIRSTESVDADALLRGLLQVFGRGETSGAQNVALMWLNALDLAPRLWQERALVVEALPKANTAFVKLALDHLIRPDLTDDELTAVAVAVLPRREKGPRRSVLKALSRVTEPSEQLTTTVRSAAEADPTCSDLADRLLNTWETRHLPAPPVQGLWQDPTDEPAHPLDQLSGPSLILDDTALAELCARVGHDYPGDPVVHEQVLAALVATAHAGRLSNIKEAISRRLGLTGFVVNVLENLMLRTTREVAPVEDRTAGGLLVQLLAQRAAEVIDALGSIPCLLSVPTHDDFHISWATFVERAGSYWDARATLLPTDVAVALGRLDRGQGIDPDDLPLVRIQGVPATLAQVVATWLATPGDPAQLILLPEDEQATRWANRVAARMRVAGEQAAAHRPLRLTDAWVGEYHPGRVTEGDQEAVAAFLPVTDPVIRSSLGEIPPVLTLMPNRPARPAAWVLHALLERGPDAARDPFTLLARTARPWGSVVSLVWLLLVDAGADTDDDSLVAELLRAWRRGAVSDDDLVSAWHSRYRVVLDPSRTTVATALIRAAHQGGLALVWPLLSHLVDDLAGSRGFTGTTTPLLEEFQPLVPEVVAAGVPVELPEIHTLANHKGASPTVKAARLIVAALPEPEETW</sequence>
<evidence type="ECO:0000313" key="2">
    <source>
        <dbReference type="EMBL" id="RRD04404.1"/>
    </source>
</evidence>
<dbReference type="Pfam" id="PF25148">
    <property type="entry name" value="DUF7824"/>
    <property type="match status" value="1"/>
</dbReference>